<feature type="transmembrane region" description="Helical" evidence="1">
    <location>
        <begin position="118"/>
        <end position="139"/>
    </location>
</feature>
<feature type="transmembrane region" description="Helical" evidence="1">
    <location>
        <begin position="12"/>
        <end position="33"/>
    </location>
</feature>
<gene>
    <name evidence="2" type="ORF">SOV92_06005</name>
</gene>
<proteinExistence type="predicted"/>
<accession>A0AAW9H027</accession>
<dbReference type="AlphaFoldDB" id="A0AAW9H027"/>
<feature type="transmembrane region" description="Helical" evidence="1">
    <location>
        <begin position="53"/>
        <end position="73"/>
    </location>
</feature>
<keyword evidence="1" id="KW-1133">Transmembrane helix</keyword>
<dbReference type="EMBL" id="JAXHOZ010000025">
    <property type="protein sequence ID" value="MDY4377396.1"/>
    <property type="molecule type" value="Genomic_DNA"/>
</dbReference>
<evidence type="ECO:0000256" key="1">
    <source>
        <dbReference type="SAM" id="Phobius"/>
    </source>
</evidence>
<protein>
    <submittedName>
        <fullName evidence="2">Uncharacterized protein</fullName>
    </submittedName>
</protein>
<feature type="transmembrane region" description="Helical" evidence="1">
    <location>
        <begin position="80"/>
        <end position="98"/>
    </location>
</feature>
<reference evidence="2" key="1">
    <citation type="submission" date="2023-11" db="EMBL/GenBank/DDBJ databases">
        <title>Comparative genomics revealed phylogeny of phytopathogenic Pectobacterium aroidearum based on whole-genome sequencing and function of putative horizontal acquire islands in P. aroidearum PccS1.</title>
        <authorList>
            <person name="Fan J."/>
            <person name="Yang L."/>
        </authorList>
    </citation>
    <scope>NUCLEOTIDE SEQUENCE</scope>
    <source>
        <strain evidence="2">NJAU140</strain>
    </source>
</reference>
<sequence length="180" mass="21013">MNRNPNSKKALISDILLFLFTAIASILIVSLIVKYFIQSDLSNGTRECHIEDNWLIMSCIIVSSLTMSLWYHLKGKSIKALNDCLLFISAAIASYYYIMDHKTYLEYHDNSMLCKNMIYMGFQLFLLTCSFSKAFISFIEFFQERNSLINTNIINHNHSDKELFFYKLASSLIEILRKKR</sequence>
<comment type="caution">
    <text evidence="2">The sequence shown here is derived from an EMBL/GenBank/DDBJ whole genome shotgun (WGS) entry which is preliminary data.</text>
</comment>
<dbReference type="Proteomes" id="UP001269968">
    <property type="component" value="Unassembled WGS sequence"/>
</dbReference>
<keyword evidence="1" id="KW-0472">Membrane</keyword>
<dbReference type="RefSeq" id="WP_320713913.1">
    <property type="nucleotide sequence ID" value="NZ_JAXHOZ010000025.1"/>
</dbReference>
<keyword evidence="1" id="KW-0812">Transmembrane</keyword>
<evidence type="ECO:0000313" key="3">
    <source>
        <dbReference type="Proteomes" id="UP001269968"/>
    </source>
</evidence>
<organism evidence="2 3">
    <name type="scientific">Pectobacterium brasiliense</name>
    <dbReference type="NCBI Taxonomy" id="180957"/>
    <lineage>
        <taxon>Bacteria</taxon>
        <taxon>Pseudomonadati</taxon>
        <taxon>Pseudomonadota</taxon>
        <taxon>Gammaproteobacteria</taxon>
        <taxon>Enterobacterales</taxon>
        <taxon>Pectobacteriaceae</taxon>
        <taxon>Pectobacterium</taxon>
    </lineage>
</organism>
<evidence type="ECO:0000313" key="2">
    <source>
        <dbReference type="EMBL" id="MDY4377396.1"/>
    </source>
</evidence>
<name>A0AAW9H027_9GAMM</name>